<dbReference type="AlphaFoldDB" id="A0A1G1X8Y2"/>
<evidence type="ECO:0000313" key="3">
    <source>
        <dbReference type="Proteomes" id="UP000177941"/>
    </source>
</evidence>
<dbReference type="Proteomes" id="UP000177941">
    <property type="component" value="Unassembled WGS sequence"/>
</dbReference>
<keyword evidence="1" id="KW-0472">Membrane</keyword>
<evidence type="ECO:0008006" key="4">
    <source>
        <dbReference type="Google" id="ProtNLM"/>
    </source>
</evidence>
<evidence type="ECO:0000256" key="1">
    <source>
        <dbReference type="SAM" id="Phobius"/>
    </source>
</evidence>
<feature type="transmembrane region" description="Helical" evidence="1">
    <location>
        <begin position="195"/>
        <end position="215"/>
    </location>
</feature>
<feature type="transmembrane region" description="Helical" evidence="1">
    <location>
        <begin position="265"/>
        <end position="284"/>
    </location>
</feature>
<proteinExistence type="predicted"/>
<feature type="transmembrane region" description="Helical" evidence="1">
    <location>
        <begin position="157"/>
        <end position="183"/>
    </location>
</feature>
<gene>
    <name evidence="2" type="ORF">A3E36_01450</name>
</gene>
<dbReference type="EMBL" id="MHHS01000035">
    <property type="protein sequence ID" value="OGY36404.1"/>
    <property type="molecule type" value="Genomic_DNA"/>
</dbReference>
<feature type="transmembrane region" description="Helical" evidence="1">
    <location>
        <begin position="127"/>
        <end position="145"/>
    </location>
</feature>
<keyword evidence="1" id="KW-0812">Transmembrane</keyword>
<feature type="transmembrane region" description="Helical" evidence="1">
    <location>
        <begin position="102"/>
        <end position="120"/>
    </location>
</feature>
<comment type="caution">
    <text evidence="2">The sequence shown here is derived from an EMBL/GenBank/DDBJ whole genome shotgun (WGS) entry which is preliminary data.</text>
</comment>
<feature type="transmembrane region" description="Helical" evidence="1">
    <location>
        <begin position="291"/>
        <end position="310"/>
    </location>
</feature>
<feature type="transmembrane region" description="Helical" evidence="1">
    <location>
        <begin position="316"/>
        <end position="336"/>
    </location>
</feature>
<evidence type="ECO:0000313" key="2">
    <source>
        <dbReference type="EMBL" id="OGY36404.1"/>
    </source>
</evidence>
<feature type="transmembrane region" description="Helical" evidence="1">
    <location>
        <begin position="343"/>
        <end position="363"/>
    </location>
</feature>
<sequence>MKLLAFLATGLLITFPWFARPGYLFLLDWSGAPHVPLSLNPTGGIAGVLPNILWHELSFASSSDFAQKALILLILVLAGITTAMLVQQLLAKLVQPNTNQGIAIMCGIFAMTNPFVFNRIEMGHINLLFAYALVPLAVLLTLRFFTTPSIGSALRASIAACGTILMSIHHIVLLPLILVFFVWHHQRARKISLQHYAFFIGPFLVTILIIALILFNAPESSIKHLGIADTALFAPQPQCTSNIIADTALLVAQWRNPRAVPLPCAHATLFHATWSALIIVMLIGAWHNKKLALGAVAFIALTVTPFASAMRDSAKYIADLALIESVLLAYGCAYIYIRTKNKIILIAGLFVVLLAGSPMFWGLSNTIIPRNYPASWHAWEEQLAQLPEKPVVLFLPWHLYLPFDFTNQTVIANPAQQFFTHASVIQGDNLEMRQKDNFIATQSASQASQDIARALALRSTPDFPPTFRTLLTTQHITYIALSHGSPEELQYRNLFASLPFLRQISDAPGLTVWQVEE</sequence>
<feature type="transmembrane region" description="Helical" evidence="1">
    <location>
        <begin position="37"/>
        <end position="57"/>
    </location>
</feature>
<reference evidence="2 3" key="1">
    <citation type="journal article" date="2016" name="Nat. Commun.">
        <title>Thousands of microbial genomes shed light on interconnected biogeochemical processes in an aquifer system.</title>
        <authorList>
            <person name="Anantharaman K."/>
            <person name="Brown C.T."/>
            <person name="Hug L.A."/>
            <person name="Sharon I."/>
            <person name="Castelle C.J."/>
            <person name="Probst A.J."/>
            <person name="Thomas B.C."/>
            <person name="Singh A."/>
            <person name="Wilkins M.J."/>
            <person name="Karaoz U."/>
            <person name="Brodie E.L."/>
            <person name="Williams K.H."/>
            <person name="Hubbard S.S."/>
            <person name="Banfield J.F."/>
        </authorList>
    </citation>
    <scope>NUCLEOTIDE SEQUENCE [LARGE SCALE GENOMIC DNA]</scope>
</reference>
<name>A0A1G1X8Y2_9BACT</name>
<accession>A0A1G1X8Y2</accession>
<protein>
    <recommendedName>
        <fullName evidence="4">Glycosyltransferase RgtA/B/C/D-like domain-containing protein</fullName>
    </recommendedName>
</protein>
<feature type="transmembrane region" description="Helical" evidence="1">
    <location>
        <begin position="69"/>
        <end position="90"/>
    </location>
</feature>
<organism evidence="2 3">
    <name type="scientific">Candidatus Andersenbacteria bacterium RIFCSPHIGHO2_12_FULL_45_11b</name>
    <dbReference type="NCBI Taxonomy" id="1797282"/>
    <lineage>
        <taxon>Bacteria</taxon>
        <taxon>Candidatus Anderseniibacteriota</taxon>
    </lineage>
</organism>
<keyword evidence="1" id="KW-1133">Transmembrane helix</keyword>